<comment type="caution">
    <text evidence="1">The sequence shown here is derived from an EMBL/GenBank/DDBJ whole genome shotgun (WGS) entry which is preliminary data.</text>
</comment>
<sequence>MPLKSNGSLCIFEALSRSHSQAAINEDENTQIPPIFEIPCSKMWIDDNNNTNMVEDRGKMGCNDLQLLSLSMSHGSQSSSKMAQEKIVHRKSIRTFGQRTSQYRNLHRWTGRYEAHSWDNSCKEGQTSRGRRG</sequence>
<evidence type="ECO:0000313" key="1">
    <source>
        <dbReference type="EMBL" id="PIM97153.1"/>
    </source>
</evidence>
<dbReference type="Proteomes" id="UP000231279">
    <property type="component" value="Unassembled WGS sequence"/>
</dbReference>
<accession>A0A2G9FVQ7</accession>
<gene>
    <name evidence="1" type="ORF">CDL12_30379</name>
</gene>
<protein>
    <submittedName>
        <fullName evidence="1">Uncharacterized protein</fullName>
    </submittedName>
</protein>
<reference evidence="2" key="1">
    <citation type="journal article" date="2018" name="Gigascience">
        <title>Genome assembly of the Pink Ipe (Handroanthus impetiginosus, Bignoniaceae), a highly valued, ecologically keystone Neotropical timber forest tree.</title>
        <authorList>
            <person name="Silva-Junior O.B."/>
            <person name="Grattapaglia D."/>
            <person name="Novaes E."/>
            <person name="Collevatti R.G."/>
        </authorList>
    </citation>
    <scope>NUCLEOTIDE SEQUENCE [LARGE SCALE GENOMIC DNA]</scope>
    <source>
        <strain evidence="2">cv. UFG-1</strain>
    </source>
</reference>
<dbReference type="EMBL" id="NKXS01010768">
    <property type="protein sequence ID" value="PIM97153.1"/>
    <property type="molecule type" value="Genomic_DNA"/>
</dbReference>
<dbReference type="AlphaFoldDB" id="A0A2G9FVQ7"/>
<proteinExistence type="predicted"/>
<name>A0A2G9FVQ7_9LAMI</name>
<evidence type="ECO:0000313" key="2">
    <source>
        <dbReference type="Proteomes" id="UP000231279"/>
    </source>
</evidence>
<dbReference type="STRING" id="429701.A0A2G9FVQ7"/>
<keyword evidence="2" id="KW-1185">Reference proteome</keyword>
<dbReference type="PANTHER" id="PTHR32467:SF157">
    <property type="entry name" value="AP2-LIKE ETHYLENE-RESPONSIVE TRANSCRIPTION FACTOR CRL5"/>
    <property type="match status" value="1"/>
</dbReference>
<organism evidence="1 2">
    <name type="scientific">Handroanthus impetiginosus</name>
    <dbReference type="NCBI Taxonomy" id="429701"/>
    <lineage>
        <taxon>Eukaryota</taxon>
        <taxon>Viridiplantae</taxon>
        <taxon>Streptophyta</taxon>
        <taxon>Embryophyta</taxon>
        <taxon>Tracheophyta</taxon>
        <taxon>Spermatophyta</taxon>
        <taxon>Magnoliopsida</taxon>
        <taxon>eudicotyledons</taxon>
        <taxon>Gunneridae</taxon>
        <taxon>Pentapetalae</taxon>
        <taxon>asterids</taxon>
        <taxon>lamiids</taxon>
        <taxon>Lamiales</taxon>
        <taxon>Bignoniaceae</taxon>
        <taxon>Crescentiina</taxon>
        <taxon>Tabebuia alliance</taxon>
        <taxon>Handroanthus</taxon>
    </lineage>
</organism>
<dbReference type="PANTHER" id="PTHR32467">
    <property type="entry name" value="AP2-LIKE ETHYLENE-RESPONSIVE TRANSCRIPTION FACTOR"/>
    <property type="match status" value="1"/>
</dbReference>
<dbReference type="OrthoDB" id="207175at2759"/>